<dbReference type="Pfam" id="PF04229">
    <property type="entry name" value="GrpB"/>
    <property type="match status" value="1"/>
</dbReference>
<name>A0A9D1YFJ7_9FIRM</name>
<organism evidence="1 2">
    <name type="scientific">Candidatus Acutalibacter pullistercoris</name>
    <dbReference type="NCBI Taxonomy" id="2838418"/>
    <lineage>
        <taxon>Bacteria</taxon>
        <taxon>Bacillati</taxon>
        <taxon>Bacillota</taxon>
        <taxon>Clostridia</taxon>
        <taxon>Eubacteriales</taxon>
        <taxon>Acutalibacteraceae</taxon>
        <taxon>Acutalibacter</taxon>
    </lineage>
</organism>
<reference evidence="1" key="2">
    <citation type="submission" date="2021-04" db="EMBL/GenBank/DDBJ databases">
        <authorList>
            <person name="Gilroy R."/>
        </authorList>
    </citation>
    <scope>NUCLEOTIDE SEQUENCE</scope>
    <source>
        <strain evidence="1">1282</strain>
    </source>
</reference>
<dbReference type="SUPFAM" id="SSF81301">
    <property type="entry name" value="Nucleotidyltransferase"/>
    <property type="match status" value="1"/>
</dbReference>
<accession>A0A9D1YFJ7</accession>
<dbReference type="InterPro" id="IPR043519">
    <property type="entry name" value="NT_sf"/>
</dbReference>
<dbReference type="PANTHER" id="PTHR34822">
    <property type="entry name" value="GRPB DOMAIN PROTEIN (AFU_ORTHOLOGUE AFUA_1G01530)"/>
    <property type="match status" value="1"/>
</dbReference>
<dbReference type="PANTHER" id="PTHR34822:SF1">
    <property type="entry name" value="GRPB FAMILY PROTEIN"/>
    <property type="match status" value="1"/>
</dbReference>
<gene>
    <name evidence="1" type="ORF">H9838_03890</name>
</gene>
<comment type="caution">
    <text evidence="1">The sequence shown here is derived from an EMBL/GenBank/DDBJ whole genome shotgun (WGS) entry which is preliminary data.</text>
</comment>
<dbReference type="Gene3D" id="3.30.460.10">
    <property type="entry name" value="Beta Polymerase, domain 2"/>
    <property type="match status" value="1"/>
</dbReference>
<dbReference type="AlphaFoldDB" id="A0A9D1YFJ7"/>
<evidence type="ECO:0000313" key="1">
    <source>
        <dbReference type="EMBL" id="HIY26298.1"/>
    </source>
</evidence>
<reference evidence="1" key="1">
    <citation type="journal article" date="2021" name="PeerJ">
        <title>Extensive microbial diversity within the chicken gut microbiome revealed by metagenomics and culture.</title>
        <authorList>
            <person name="Gilroy R."/>
            <person name="Ravi A."/>
            <person name="Getino M."/>
            <person name="Pursley I."/>
            <person name="Horton D.L."/>
            <person name="Alikhan N.F."/>
            <person name="Baker D."/>
            <person name="Gharbi K."/>
            <person name="Hall N."/>
            <person name="Watson M."/>
            <person name="Adriaenssens E.M."/>
            <person name="Foster-Nyarko E."/>
            <person name="Jarju S."/>
            <person name="Secka A."/>
            <person name="Antonio M."/>
            <person name="Oren A."/>
            <person name="Chaudhuri R.R."/>
            <person name="La Ragione R."/>
            <person name="Hildebrand F."/>
            <person name="Pallen M.J."/>
        </authorList>
    </citation>
    <scope>NUCLEOTIDE SEQUENCE</scope>
    <source>
        <strain evidence="1">1282</strain>
    </source>
</reference>
<proteinExistence type="predicted"/>
<protein>
    <submittedName>
        <fullName evidence="1">GrpB family protein</fullName>
    </submittedName>
</protein>
<evidence type="ECO:0000313" key="2">
    <source>
        <dbReference type="Proteomes" id="UP000823915"/>
    </source>
</evidence>
<dbReference type="EMBL" id="DXDU01000062">
    <property type="protein sequence ID" value="HIY26298.1"/>
    <property type="molecule type" value="Genomic_DNA"/>
</dbReference>
<dbReference type="InterPro" id="IPR007344">
    <property type="entry name" value="GrpB/CoaE"/>
</dbReference>
<dbReference type="Proteomes" id="UP000823915">
    <property type="component" value="Unassembled WGS sequence"/>
</dbReference>
<sequence length="175" mass="20152">MAQHITVVPYNPAWPMLARDEAFAIRQALGGNCIKIYHIGSTAVPGLWAKPILDLMPVVAELSQVDDCAPALEALGYEYLGEFGIPGRRYLRKGGDERTHQVHVFSREDGENIRRHLAVRDFLRCHPEDVQAYGDLKRQLAQRFPYDIDGYCDGKDDFVKDLERRALLWWERERQ</sequence>